<feature type="domain" description="Prenyltransferase alpha-alpha toroid" evidence="2">
    <location>
        <begin position="17"/>
        <end position="73"/>
    </location>
</feature>
<proteinExistence type="predicted"/>
<keyword evidence="4" id="KW-1185">Reference proteome</keyword>
<organism evidence="3 4">
    <name type="scientific">Bordetella genomosp. 10</name>
    <dbReference type="NCBI Taxonomy" id="1416804"/>
    <lineage>
        <taxon>Bacteria</taxon>
        <taxon>Pseudomonadati</taxon>
        <taxon>Pseudomonadota</taxon>
        <taxon>Betaproteobacteria</taxon>
        <taxon>Burkholderiales</taxon>
        <taxon>Alcaligenaceae</taxon>
        <taxon>Bordetella</taxon>
    </lineage>
</organism>
<name>A0A261S0C7_9BORD</name>
<dbReference type="Gene3D" id="1.50.10.20">
    <property type="match status" value="1"/>
</dbReference>
<evidence type="ECO:0000313" key="4">
    <source>
        <dbReference type="Proteomes" id="UP000216020"/>
    </source>
</evidence>
<dbReference type="Proteomes" id="UP000216020">
    <property type="component" value="Unassembled WGS sequence"/>
</dbReference>
<dbReference type="GO" id="GO:0003824">
    <property type="term" value="F:catalytic activity"/>
    <property type="evidence" value="ECO:0007669"/>
    <property type="project" value="InterPro"/>
</dbReference>
<sequence>MDSSPLAERLPPMRLRARDYLLSRQSPEGGFCAYRGYYVEEPNLADTWRGVSAWRLLTGEALPQRDRHAAFLARTGIAPQAISLYQRVRAFQALRRADPSPAQVRDAVAALPLSLPQGPVPSLQAPLRQLRQTLWLKRHFGLDDTQADEAAVDFLRQWQAGNGGYGRPPNLHDTAEALALLHACRASPDQACAGFVRRVELRAFGFRLTAASLSPSLETTCAGLNCCVYLGIVPRYADDAARFIVNCQAGSGGFALRPDAKPGLDLTYLALCTLGRSGYLGTASTP</sequence>
<dbReference type="SUPFAM" id="SSF48239">
    <property type="entry name" value="Terpenoid cyclases/Protein prenyltransferases"/>
    <property type="match status" value="1"/>
</dbReference>
<gene>
    <name evidence="3" type="ORF">CAL29_22720</name>
</gene>
<protein>
    <recommendedName>
        <fullName evidence="2">Prenyltransferase alpha-alpha toroid domain-containing protein</fullName>
    </recommendedName>
</protein>
<feature type="domain" description="Prenyltransferase alpha-alpha toroid" evidence="2">
    <location>
        <begin position="144"/>
        <end position="274"/>
    </location>
</feature>
<reference evidence="4" key="1">
    <citation type="submission" date="2017-05" db="EMBL/GenBank/DDBJ databases">
        <title>Complete and WGS of Bordetella genogroups.</title>
        <authorList>
            <person name="Spilker T."/>
            <person name="Lipuma J."/>
        </authorList>
    </citation>
    <scope>NUCLEOTIDE SEQUENCE [LARGE SCALE GENOMIC DNA]</scope>
    <source>
        <strain evidence="4">AU16122</strain>
    </source>
</reference>
<dbReference type="InterPro" id="IPR008930">
    <property type="entry name" value="Terpenoid_cyclase/PrenylTrfase"/>
</dbReference>
<keyword evidence="1" id="KW-0677">Repeat</keyword>
<dbReference type="EMBL" id="NEVM01000005">
    <property type="protein sequence ID" value="OZI30798.1"/>
    <property type="molecule type" value="Genomic_DNA"/>
</dbReference>
<dbReference type="InterPro" id="IPR001330">
    <property type="entry name" value="Prenyltrans"/>
</dbReference>
<evidence type="ECO:0000313" key="3">
    <source>
        <dbReference type="EMBL" id="OZI30798.1"/>
    </source>
</evidence>
<dbReference type="RefSeq" id="WP_094855221.1">
    <property type="nucleotide sequence ID" value="NZ_NEVM01000005.1"/>
</dbReference>
<dbReference type="OrthoDB" id="9157289at2"/>
<evidence type="ECO:0000259" key="2">
    <source>
        <dbReference type="Pfam" id="PF00432"/>
    </source>
</evidence>
<dbReference type="AlphaFoldDB" id="A0A261S0C7"/>
<comment type="caution">
    <text evidence="3">The sequence shown here is derived from an EMBL/GenBank/DDBJ whole genome shotgun (WGS) entry which is preliminary data.</text>
</comment>
<dbReference type="Pfam" id="PF00432">
    <property type="entry name" value="Prenyltrans"/>
    <property type="match status" value="2"/>
</dbReference>
<evidence type="ECO:0000256" key="1">
    <source>
        <dbReference type="ARBA" id="ARBA00022737"/>
    </source>
</evidence>
<accession>A0A261S0C7</accession>